<evidence type="ECO:0000313" key="1">
    <source>
        <dbReference type="EMBL" id="KAF6445124.1"/>
    </source>
</evidence>
<evidence type="ECO:0000313" key="2">
    <source>
        <dbReference type="Proteomes" id="UP000550707"/>
    </source>
</evidence>
<dbReference type="Proteomes" id="UP000550707">
    <property type="component" value="Unassembled WGS sequence"/>
</dbReference>
<organism evidence="1 2">
    <name type="scientific">Molossus molossus</name>
    <name type="common">Pallas' mastiff bat</name>
    <name type="synonym">Vespertilio molossus</name>
    <dbReference type="NCBI Taxonomy" id="27622"/>
    <lineage>
        <taxon>Eukaryota</taxon>
        <taxon>Metazoa</taxon>
        <taxon>Chordata</taxon>
        <taxon>Craniata</taxon>
        <taxon>Vertebrata</taxon>
        <taxon>Euteleostomi</taxon>
        <taxon>Mammalia</taxon>
        <taxon>Eutheria</taxon>
        <taxon>Laurasiatheria</taxon>
        <taxon>Chiroptera</taxon>
        <taxon>Yangochiroptera</taxon>
        <taxon>Molossidae</taxon>
        <taxon>Molossus</taxon>
    </lineage>
</organism>
<dbReference type="AlphaFoldDB" id="A0A7J8FBJ0"/>
<accession>A0A7J8FBJ0</accession>
<comment type="caution">
    <text evidence="1">The sequence shown here is derived from an EMBL/GenBank/DDBJ whole genome shotgun (WGS) entry which is preliminary data.</text>
</comment>
<sequence length="65" mass="7226">MGPLQIAPSRFISQLYCGLKSPAASKTKICLTMARPSSKVALSGTLREVTMTWKSIHQKDDRLYI</sequence>
<dbReference type="EMBL" id="JACASF010000012">
    <property type="protein sequence ID" value="KAF6445124.1"/>
    <property type="molecule type" value="Genomic_DNA"/>
</dbReference>
<reference evidence="1 2" key="1">
    <citation type="journal article" date="2020" name="Nature">
        <title>Six reference-quality genomes reveal evolution of bat adaptations.</title>
        <authorList>
            <person name="Jebb D."/>
            <person name="Huang Z."/>
            <person name="Pippel M."/>
            <person name="Hughes G.M."/>
            <person name="Lavrichenko K."/>
            <person name="Devanna P."/>
            <person name="Winkler S."/>
            <person name="Jermiin L.S."/>
            <person name="Skirmuntt E.C."/>
            <person name="Katzourakis A."/>
            <person name="Burkitt-Gray L."/>
            <person name="Ray D.A."/>
            <person name="Sullivan K.A.M."/>
            <person name="Roscito J.G."/>
            <person name="Kirilenko B.M."/>
            <person name="Davalos L.M."/>
            <person name="Corthals A.P."/>
            <person name="Power M.L."/>
            <person name="Jones G."/>
            <person name="Ransome R.D."/>
            <person name="Dechmann D.K.N."/>
            <person name="Locatelli A.G."/>
            <person name="Puechmaille S.J."/>
            <person name="Fedrigo O."/>
            <person name="Jarvis E.D."/>
            <person name="Hiller M."/>
            <person name="Vernes S.C."/>
            <person name="Myers E.W."/>
            <person name="Teeling E.C."/>
        </authorList>
    </citation>
    <scope>NUCLEOTIDE SEQUENCE [LARGE SCALE GENOMIC DNA]</scope>
    <source>
        <strain evidence="1">MMolMol1</strain>
        <tissue evidence="1">Muscle</tissue>
    </source>
</reference>
<name>A0A7J8FBJ0_MOLMO</name>
<protein>
    <submittedName>
        <fullName evidence="1">Sirtuin 5</fullName>
    </submittedName>
</protein>
<gene>
    <name evidence="1" type="ORF">HJG59_016546</name>
</gene>
<keyword evidence="2" id="KW-1185">Reference proteome</keyword>
<proteinExistence type="predicted"/>